<feature type="non-terminal residue" evidence="1">
    <location>
        <position position="65"/>
    </location>
</feature>
<accession>A0ABQ8J017</accession>
<dbReference type="Proteomes" id="UP000887458">
    <property type="component" value="Unassembled WGS sequence"/>
</dbReference>
<sequence length="65" mass="8024">FSTNQSYKTIKLHRLFLRYKLFFRIGIKYNILFEWSKIFNNIILTDIGIHLKTDRQLTNYELNIR</sequence>
<gene>
    <name evidence="1" type="ORF">DERP_000398</name>
</gene>
<comment type="caution">
    <text evidence="1">The sequence shown here is derived from an EMBL/GenBank/DDBJ whole genome shotgun (WGS) entry which is preliminary data.</text>
</comment>
<dbReference type="EMBL" id="NJHN03000095">
    <property type="protein sequence ID" value="KAH9415904.1"/>
    <property type="molecule type" value="Genomic_DNA"/>
</dbReference>
<evidence type="ECO:0000313" key="1">
    <source>
        <dbReference type="EMBL" id="KAH9415904.1"/>
    </source>
</evidence>
<reference evidence="1 2" key="2">
    <citation type="journal article" date="2022" name="Mol. Biol. Evol.">
        <title>Comparative Genomics Reveals Insights into the Divergent Evolution of Astigmatic Mites and Household Pest Adaptations.</title>
        <authorList>
            <person name="Xiong Q."/>
            <person name="Wan A.T."/>
            <person name="Liu X."/>
            <person name="Fung C.S."/>
            <person name="Xiao X."/>
            <person name="Malainual N."/>
            <person name="Hou J."/>
            <person name="Wang L."/>
            <person name="Wang M."/>
            <person name="Yang K.Y."/>
            <person name="Cui Y."/>
            <person name="Leung E.L."/>
            <person name="Nong W."/>
            <person name="Shin S.K."/>
            <person name="Au S.W."/>
            <person name="Jeong K.Y."/>
            <person name="Chew F.T."/>
            <person name="Hui J.H."/>
            <person name="Leung T.F."/>
            <person name="Tungtrongchitr A."/>
            <person name="Zhong N."/>
            <person name="Liu Z."/>
            <person name="Tsui S.K."/>
        </authorList>
    </citation>
    <scope>NUCLEOTIDE SEQUENCE [LARGE SCALE GENOMIC DNA]</scope>
    <source>
        <strain evidence="1">Derp</strain>
    </source>
</reference>
<protein>
    <submittedName>
        <fullName evidence="1">Uncharacterized protein</fullName>
    </submittedName>
</protein>
<organism evidence="1 2">
    <name type="scientific">Dermatophagoides pteronyssinus</name>
    <name type="common">European house dust mite</name>
    <dbReference type="NCBI Taxonomy" id="6956"/>
    <lineage>
        <taxon>Eukaryota</taxon>
        <taxon>Metazoa</taxon>
        <taxon>Ecdysozoa</taxon>
        <taxon>Arthropoda</taxon>
        <taxon>Chelicerata</taxon>
        <taxon>Arachnida</taxon>
        <taxon>Acari</taxon>
        <taxon>Acariformes</taxon>
        <taxon>Sarcoptiformes</taxon>
        <taxon>Astigmata</taxon>
        <taxon>Psoroptidia</taxon>
        <taxon>Analgoidea</taxon>
        <taxon>Pyroglyphidae</taxon>
        <taxon>Dermatophagoidinae</taxon>
        <taxon>Dermatophagoides</taxon>
    </lineage>
</organism>
<feature type="non-terminal residue" evidence="1">
    <location>
        <position position="1"/>
    </location>
</feature>
<keyword evidence="2" id="KW-1185">Reference proteome</keyword>
<reference evidence="1 2" key="1">
    <citation type="journal article" date="2018" name="J. Allergy Clin. Immunol.">
        <title>High-quality assembly of Dermatophagoides pteronyssinus genome and transcriptome reveals a wide range of novel allergens.</title>
        <authorList>
            <person name="Liu X.Y."/>
            <person name="Yang K.Y."/>
            <person name="Wang M.Q."/>
            <person name="Kwok J.S."/>
            <person name="Zeng X."/>
            <person name="Yang Z."/>
            <person name="Xiao X.J."/>
            <person name="Lau C.P."/>
            <person name="Li Y."/>
            <person name="Huang Z.M."/>
            <person name="Ba J.G."/>
            <person name="Yim A.K."/>
            <person name="Ouyang C.Y."/>
            <person name="Ngai S.M."/>
            <person name="Chan T.F."/>
            <person name="Leung E.L."/>
            <person name="Liu L."/>
            <person name="Liu Z.G."/>
            <person name="Tsui S.K."/>
        </authorList>
    </citation>
    <scope>NUCLEOTIDE SEQUENCE [LARGE SCALE GENOMIC DNA]</scope>
    <source>
        <strain evidence="1">Derp</strain>
    </source>
</reference>
<name>A0ABQ8J017_DERPT</name>
<proteinExistence type="predicted"/>
<evidence type="ECO:0000313" key="2">
    <source>
        <dbReference type="Proteomes" id="UP000887458"/>
    </source>
</evidence>